<dbReference type="AlphaFoldDB" id="A0A1G6KP62"/>
<keyword evidence="3" id="KW-1185">Reference proteome</keyword>
<dbReference type="PANTHER" id="PTHR31157">
    <property type="entry name" value="SCP DOMAIN-CONTAINING PROTEIN"/>
    <property type="match status" value="1"/>
</dbReference>
<dbReference type="InterPro" id="IPR035940">
    <property type="entry name" value="CAP_sf"/>
</dbReference>
<proteinExistence type="predicted"/>
<dbReference type="PROSITE" id="PS51257">
    <property type="entry name" value="PROKAR_LIPOPROTEIN"/>
    <property type="match status" value="1"/>
</dbReference>
<sequence>MRRFLLLICFAVFATACSKDKSDYEYAQMETQVLKLINEHRVGLKLVELKANASIVDQARSHSMRMASGAVAFGHDGFDTRFDALKDKLKASSGAENVAMGYSTPELAVAGWLNSSGHKKNIEGNYTLSGVGIAKSKSGVFYYTQIFIKN</sequence>
<evidence type="ECO:0000259" key="1">
    <source>
        <dbReference type="Pfam" id="PF00188"/>
    </source>
</evidence>
<evidence type="ECO:0000313" key="2">
    <source>
        <dbReference type="EMBL" id="SDC32611.1"/>
    </source>
</evidence>
<evidence type="ECO:0000313" key="3">
    <source>
        <dbReference type="Proteomes" id="UP000199452"/>
    </source>
</evidence>
<dbReference type="InterPro" id="IPR014044">
    <property type="entry name" value="CAP_dom"/>
</dbReference>
<reference evidence="2 3" key="1">
    <citation type="submission" date="2016-09" db="EMBL/GenBank/DDBJ databases">
        <authorList>
            <person name="Capua I."/>
            <person name="De Benedictis P."/>
            <person name="Joannis T."/>
            <person name="Lombin L.H."/>
            <person name="Cattoli G."/>
        </authorList>
    </citation>
    <scope>NUCLEOTIDE SEQUENCE [LARGE SCALE GENOMIC DNA]</scope>
    <source>
        <strain evidence="2 3">A7P-90m</strain>
    </source>
</reference>
<accession>A0A1G6KP62</accession>
<dbReference type="Gene3D" id="3.40.33.10">
    <property type="entry name" value="CAP"/>
    <property type="match status" value="1"/>
</dbReference>
<dbReference type="Proteomes" id="UP000199452">
    <property type="component" value="Unassembled WGS sequence"/>
</dbReference>
<dbReference type="EMBL" id="FMYP01000026">
    <property type="protein sequence ID" value="SDC32611.1"/>
    <property type="molecule type" value="Genomic_DNA"/>
</dbReference>
<dbReference type="STRING" id="1640674.SAMN05216323_10267"/>
<protein>
    <submittedName>
        <fullName evidence="2">Uncharacterized conserved protein YkwD, contains CAP (CSP/antigen 5/PR1) domain</fullName>
    </submittedName>
</protein>
<dbReference type="SUPFAM" id="SSF55797">
    <property type="entry name" value="PR-1-like"/>
    <property type="match status" value="1"/>
</dbReference>
<name>A0A1G6KP62_9BACT</name>
<dbReference type="PANTHER" id="PTHR31157:SF1">
    <property type="entry name" value="SCP DOMAIN-CONTAINING PROTEIN"/>
    <property type="match status" value="1"/>
</dbReference>
<dbReference type="OrthoDB" id="982527at2"/>
<dbReference type="RefSeq" id="WP_092437863.1">
    <property type="nucleotide sequence ID" value="NZ_FMYP01000026.1"/>
</dbReference>
<dbReference type="CDD" id="cd05379">
    <property type="entry name" value="CAP_bacterial"/>
    <property type="match status" value="1"/>
</dbReference>
<organism evidence="2 3">
    <name type="scientific">Williamwhitmania taraxaci</name>
    <dbReference type="NCBI Taxonomy" id="1640674"/>
    <lineage>
        <taxon>Bacteria</taxon>
        <taxon>Pseudomonadati</taxon>
        <taxon>Bacteroidota</taxon>
        <taxon>Bacteroidia</taxon>
        <taxon>Bacteroidales</taxon>
        <taxon>Williamwhitmaniaceae</taxon>
        <taxon>Williamwhitmania</taxon>
    </lineage>
</organism>
<dbReference type="Pfam" id="PF00188">
    <property type="entry name" value="CAP"/>
    <property type="match status" value="1"/>
</dbReference>
<gene>
    <name evidence="2" type="ORF">SAMN05216323_10267</name>
</gene>
<feature type="domain" description="SCP" evidence="1">
    <location>
        <begin position="34"/>
        <end position="147"/>
    </location>
</feature>